<dbReference type="EMBL" id="UZAM01007886">
    <property type="protein sequence ID" value="VDP02003.1"/>
    <property type="molecule type" value="Genomic_DNA"/>
</dbReference>
<dbReference type="InterPro" id="IPR050300">
    <property type="entry name" value="GDXG_lipolytic_enzyme"/>
</dbReference>
<dbReference type="OrthoDB" id="433474at2759"/>
<dbReference type="InterPro" id="IPR029058">
    <property type="entry name" value="AB_hydrolase_fold"/>
</dbReference>
<evidence type="ECO:0000256" key="1">
    <source>
        <dbReference type="ARBA" id="ARBA00022801"/>
    </source>
</evidence>
<reference evidence="5" key="1">
    <citation type="submission" date="2016-06" db="UniProtKB">
        <authorList>
            <consortium name="WormBaseParasite"/>
        </authorList>
    </citation>
    <scope>IDENTIFICATION</scope>
</reference>
<dbReference type="PANTHER" id="PTHR48081">
    <property type="entry name" value="AB HYDROLASE SUPERFAMILY PROTEIN C4A8.06C"/>
    <property type="match status" value="1"/>
</dbReference>
<dbReference type="GO" id="GO:0004061">
    <property type="term" value="F:arylformamidase activity"/>
    <property type="evidence" value="ECO:0007669"/>
    <property type="project" value="TreeGrafter"/>
</dbReference>
<dbReference type="Proteomes" id="UP000270296">
    <property type="component" value="Unassembled WGS sequence"/>
</dbReference>
<accession>A0A183IJ79</accession>
<name>A0A183IJ79_9BILA</name>
<organism evidence="5">
    <name type="scientific">Soboliphyme baturini</name>
    <dbReference type="NCBI Taxonomy" id="241478"/>
    <lineage>
        <taxon>Eukaryota</taxon>
        <taxon>Metazoa</taxon>
        <taxon>Ecdysozoa</taxon>
        <taxon>Nematoda</taxon>
        <taxon>Enoplea</taxon>
        <taxon>Dorylaimia</taxon>
        <taxon>Dioctophymatida</taxon>
        <taxon>Dioctophymatoidea</taxon>
        <taxon>Soboliphymatidae</taxon>
        <taxon>Soboliphyme</taxon>
    </lineage>
</organism>
<proteinExistence type="predicted"/>
<dbReference type="WBParaSite" id="SBAD_0000384301-mRNA-1">
    <property type="protein sequence ID" value="SBAD_0000384301-mRNA-1"/>
    <property type="gene ID" value="SBAD_0000384301"/>
</dbReference>
<feature type="domain" description="Alpha/beta hydrolase fold-3" evidence="2">
    <location>
        <begin position="28"/>
        <end position="135"/>
    </location>
</feature>
<dbReference type="InterPro" id="IPR013094">
    <property type="entry name" value="AB_hydrolase_3"/>
</dbReference>
<dbReference type="AlphaFoldDB" id="A0A183IJ79"/>
<keyword evidence="1" id="KW-0378">Hydrolase</keyword>
<gene>
    <name evidence="3" type="ORF">SBAD_LOCUS3675</name>
</gene>
<dbReference type="PANTHER" id="PTHR48081:SF33">
    <property type="entry name" value="KYNURENINE FORMAMIDASE"/>
    <property type="match status" value="1"/>
</dbReference>
<dbReference type="Pfam" id="PF07859">
    <property type="entry name" value="Abhydrolase_3"/>
    <property type="match status" value="1"/>
</dbReference>
<sequence>MQTIPYGSTLNQIIEFFGQEPMGKDPLFVYIHGGYWQVGSPRLPIGFINNLISKKMAVACISYDLAPEVSMAAIVHQVTTAVRFINEHCEKNSAKSFYLCGHSAGAHLCCMVLLNCTDAHVRCLEGLILLSGIYSLSPICGTYIAEPLQKLFGKELHIAVGEFESNTFKQNSKDFYLKVQKQSHDVHAKFSVLPGVDHFTLIETLDDLASSSTKYIHNCINCSKVQPLDTQAFP</sequence>
<protein>
    <submittedName>
        <fullName evidence="5">Abhydrolase_3 domain-containing protein</fullName>
    </submittedName>
</protein>
<dbReference type="Gene3D" id="3.40.50.1820">
    <property type="entry name" value="alpha/beta hydrolase"/>
    <property type="match status" value="1"/>
</dbReference>
<evidence type="ECO:0000313" key="5">
    <source>
        <dbReference type="WBParaSite" id="SBAD_0000384301-mRNA-1"/>
    </source>
</evidence>
<keyword evidence="4" id="KW-1185">Reference proteome</keyword>
<dbReference type="SUPFAM" id="SSF53474">
    <property type="entry name" value="alpha/beta-Hydrolases"/>
    <property type="match status" value="1"/>
</dbReference>
<evidence type="ECO:0000313" key="3">
    <source>
        <dbReference type="EMBL" id="VDP02003.1"/>
    </source>
</evidence>
<evidence type="ECO:0000259" key="2">
    <source>
        <dbReference type="Pfam" id="PF07859"/>
    </source>
</evidence>
<evidence type="ECO:0000313" key="4">
    <source>
        <dbReference type="Proteomes" id="UP000270296"/>
    </source>
</evidence>
<reference evidence="3 4" key="2">
    <citation type="submission" date="2018-11" db="EMBL/GenBank/DDBJ databases">
        <authorList>
            <consortium name="Pathogen Informatics"/>
        </authorList>
    </citation>
    <scope>NUCLEOTIDE SEQUENCE [LARGE SCALE GENOMIC DNA]</scope>
</reference>